<dbReference type="PROSITE" id="PS50929">
    <property type="entry name" value="ABC_TM1F"/>
    <property type="match status" value="1"/>
</dbReference>
<evidence type="ECO:0000256" key="4">
    <source>
        <dbReference type="ARBA" id="ARBA00022840"/>
    </source>
</evidence>
<keyword evidence="6 8" id="KW-0472">Membrane</keyword>
<dbReference type="GO" id="GO:0140359">
    <property type="term" value="F:ABC-type transporter activity"/>
    <property type="evidence" value="ECO:0007669"/>
    <property type="project" value="InterPro"/>
</dbReference>
<feature type="region of interest" description="Disordered" evidence="7">
    <location>
        <begin position="126"/>
        <end position="145"/>
    </location>
</feature>
<evidence type="ECO:0000256" key="5">
    <source>
        <dbReference type="ARBA" id="ARBA00022989"/>
    </source>
</evidence>
<proteinExistence type="predicted"/>
<reference evidence="10" key="1">
    <citation type="submission" date="2022-08" db="EMBL/GenBank/DDBJ databases">
        <title>Genome sequencing of akame (Lates japonicus).</title>
        <authorList>
            <person name="Hashiguchi Y."/>
            <person name="Takahashi H."/>
        </authorList>
    </citation>
    <scope>NUCLEOTIDE SEQUENCE</scope>
    <source>
        <strain evidence="10">Kochi</strain>
    </source>
</reference>
<evidence type="ECO:0000256" key="3">
    <source>
        <dbReference type="ARBA" id="ARBA00022741"/>
    </source>
</evidence>
<keyword evidence="1" id="KW-0813">Transport</keyword>
<evidence type="ECO:0000256" key="2">
    <source>
        <dbReference type="ARBA" id="ARBA00022692"/>
    </source>
</evidence>
<accession>A0AAD3RIL5</accession>
<protein>
    <submittedName>
        <fullName evidence="10">Multidrug resistance-associated protein 1-like protein</fullName>
    </submittedName>
</protein>
<evidence type="ECO:0000256" key="8">
    <source>
        <dbReference type="SAM" id="Phobius"/>
    </source>
</evidence>
<dbReference type="Proteomes" id="UP001279410">
    <property type="component" value="Unassembled WGS sequence"/>
</dbReference>
<keyword evidence="11" id="KW-1185">Reference proteome</keyword>
<keyword evidence="3" id="KW-0547">Nucleotide-binding</keyword>
<keyword evidence="4" id="KW-0067">ATP-binding</keyword>
<dbReference type="AlphaFoldDB" id="A0AAD3RIL5"/>
<dbReference type="GO" id="GO:0005524">
    <property type="term" value="F:ATP binding"/>
    <property type="evidence" value="ECO:0007669"/>
    <property type="project" value="UniProtKB-KW"/>
</dbReference>
<keyword evidence="2 8" id="KW-0812">Transmembrane</keyword>
<gene>
    <name evidence="10" type="ORF">AKAME5_002320300</name>
</gene>
<dbReference type="InterPro" id="IPR050173">
    <property type="entry name" value="ABC_transporter_C-like"/>
</dbReference>
<feature type="domain" description="ABC transmembrane type-1" evidence="9">
    <location>
        <begin position="1"/>
        <end position="118"/>
    </location>
</feature>
<sequence length="171" mass="19173">MSSSARRHFTLGEIVNLVSADTQKLMDFVVYFNSVWIAPIEIALCFYFLWQLLGPPALAGITAVVFIFPLNGLIAKMRSKLQEVQMKFMDGRIKLMNEILSGVKILKFYACEEAFLRRVCGYAPSRPGSRTPEGQHDGGREGELASQCWRPSAPDLTSIARQYATVSGRRH</sequence>
<feature type="compositionally biased region" description="Basic and acidic residues" evidence="7">
    <location>
        <begin position="133"/>
        <end position="143"/>
    </location>
</feature>
<dbReference type="InterPro" id="IPR036640">
    <property type="entry name" value="ABC1_TM_sf"/>
</dbReference>
<evidence type="ECO:0000256" key="1">
    <source>
        <dbReference type="ARBA" id="ARBA00022448"/>
    </source>
</evidence>
<dbReference type="Gene3D" id="1.20.1560.10">
    <property type="entry name" value="ABC transporter type 1, transmembrane domain"/>
    <property type="match status" value="1"/>
</dbReference>
<dbReference type="InterPro" id="IPR011527">
    <property type="entry name" value="ABC1_TM_dom"/>
</dbReference>
<dbReference type="EMBL" id="BRZM01000775">
    <property type="protein sequence ID" value="GLD71879.1"/>
    <property type="molecule type" value="Genomic_DNA"/>
</dbReference>
<keyword evidence="5 8" id="KW-1133">Transmembrane helix</keyword>
<dbReference type="GO" id="GO:0016020">
    <property type="term" value="C:membrane"/>
    <property type="evidence" value="ECO:0007669"/>
    <property type="project" value="InterPro"/>
</dbReference>
<dbReference type="Pfam" id="PF00664">
    <property type="entry name" value="ABC_membrane"/>
    <property type="match status" value="1"/>
</dbReference>
<dbReference type="SUPFAM" id="SSF90123">
    <property type="entry name" value="ABC transporter transmembrane region"/>
    <property type="match status" value="1"/>
</dbReference>
<dbReference type="PANTHER" id="PTHR24223:SF339">
    <property type="entry name" value="ATP-BINDING CASSETTE SUB-FAMILY C MEMBER 6"/>
    <property type="match status" value="1"/>
</dbReference>
<evidence type="ECO:0000256" key="6">
    <source>
        <dbReference type="ARBA" id="ARBA00023136"/>
    </source>
</evidence>
<feature type="transmembrane region" description="Helical" evidence="8">
    <location>
        <begin position="56"/>
        <end position="75"/>
    </location>
</feature>
<dbReference type="PANTHER" id="PTHR24223">
    <property type="entry name" value="ATP-BINDING CASSETTE SUB-FAMILY C"/>
    <property type="match status" value="1"/>
</dbReference>
<name>A0AAD3RIL5_LATJO</name>
<evidence type="ECO:0000313" key="10">
    <source>
        <dbReference type="EMBL" id="GLD71879.1"/>
    </source>
</evidence>
<comment type="caution">
    <text evidence="10">The sequence shown here is derived from an EMBL/GenBank/DDBJ whole genome shotgun (WGS) entry which is preliminary data.</text>
</comment>
<evidence type="ECO:0000256" key="7">
    <source>
        <dbReference type="SAM" id="MobiDB-lite"/>
    </source>
</evidence>
<evidence type="ECO:0000259" key="9">
    <source>
        <dbReference type="PROSITE" id="PS50929"/>
    </source>
</evidence>
<organism evidence="10 11">
    <name type="scientific">Lates japonicus</name>
    <name type="common">Japanese lates</name>
    <dbReference type="NCBI Taxonomy" id="270547"/>
    <lineage>
        <taxon>Eukaryota</taxon>
        <taxon>Metazoa</taxon>
        <taxon>Chordata</taxon>
        <taxon>Craniata</taxon>
        <taxon>Vertebrata</taxon>
        <taxon>Euteleostomi</taxon>
        <taxon>Actinopterygii</taxon>
        <taxon>Neopterygii</taxon>
        <taxon>Teleostei</taxon>
        <taxon>Neoteleostei</taxon>
        <taxon>Acanthomorphata</taxon>
        <taxon>Carangaria</taxon>
        <taxon>Carangaria incertae sedis</taxon>
        <taxon>Centropomidae</taxon>
        <taxon>Lates</taxon>
    </lineage>
</organism>
<evidence type="ECO:0000313" key="11">
    <source>
        <dbReference type="Proteomes" id="UP001279410"/>
    </source>
</evidence>
<feature type="transmembrane region" description="Helical" evidence="8">
    <location>
        <begin position="28"/>
        <end position="50"/>
    </location>
</feature>